<dbReference type="EC" id="1.15.1.1" evidence="5"/>
<dbReference type="PROSITE" id="PS00087">
    <property type="entry name" value="SOD_CU_ZN_1"/>
    <property type="match status" value="1"/>
</dbReference>
<dbReference type="CDD" id="cd00305">
    <property type="entry name" value="Cu-Zn_Superoxide_Dismutase"/>
    <property type="match status" value="1"/>
</dbReference>
<evidence type="ECO:0000256" key="3">
    <source>
        <dbReference type="SAM" id="MobiDB-lite"/>
    </source>
</evidence>
<comment type="function">
    <text evidence="2">Destroys radicals which are normally produced within the cells and which are toxic to biological systems. May play a role in favoring mycobacterial survival in phagocytes.</text>
</comment>
<feature type="domain" description="Superoxide dismutase copper/zinc binding" evidence="4">
    <location>
        <begin position="39"/>
        <end position="166"/>
    </location>
</feature>
<dbReference type="PRINTS" id="PR00068">
    <property type="entry name" value="CUZNDISMTASE"/>
</dbReference>
<feature type="region of interest" description="Disordered" evidence="3">
    <location>
        <begin position="80"/>
        <end position="104"/>
    </location>
</feature>
<accession>A0A6J4VV01</accession>
<dbReference type="Pfam" id="PF00080">
    <property type="entry name" value="Sod_Cu"/>
    <property type="match status" value="1"/>
</dbReference>
<comment type="similarity">
    <text evidence="1">Belongs to the Cu-Zn superoxide dismutase family.</text>
</comment>
<dbReference type="GO" id="GO:0004784">
    <property type="term" value="F:superoxide dismutase activity"/>
    <property type="evidence" value="ECO:0007669"/>
    <property type="project" value="UniProtKB-EC"/>
</dbReference>
<dbReference type="Gene3D" id="2.60.40.200">
    <property type="entry name" value="Superoxide dismutase, copper/zinc binding domain"/>
    <property type="match status" value="1"/>
</dbReference>
<proteinExistence type="inferred from homology"/>
<name>A0A6J4VV01_9CYAN</name>
<dbReference type="InterPro" id="IPR001424">
    <property type="entry name" value="SOD_Cu_Zn_dom"/>
</dbReference>
<dbReference type="GO" id="GO:0005507">
    <property type="term" value="F:copper ion binding"/>
    <property type="evidence" value="ECO:0007669"/>
    <property type="project" value="InterPro"/>
</dbReference>
<sequence>MQKMFMVTLLLAGIAGCSGEDKSPQAIARLEPTRGNTASGTVTFEQGDGHLLIKADIAGLTPGRHGFHVHEFGDCSSGDGKSAGNHFNPDKAPHGGPSQAKRHVGDLGNVEADATGRAVLTIQDPVTSLSGSHSIISRSVVVHAKADDLRSQPAGKAGDRVACGVISLADKS</sequence>
<gene>
    <name evidence="5" type="ORF">AVDCRST_MAG81-3877</name>
</gene>
<protein>
    <submittedName>
        <fullName evidence="5">Superoxide dismutase [Cu-Zn]</fullName>
        <ecNumber evidence="5">1.15.1.1</ecNumber>
    </submittedName>
</protein>
<dbReference type="InterPro" id="IPR036423">
    <property type="entry name" value="SOD-like_Cu/Zn_dom_sf"/>
</dbReference>
<dbReference type="SUPFAM" id="SSF49329">
    <property type="entry name" value="Cu,Zn superoxide dismutase-like"/>
    <property type="match status" value="1"/>
</dbReference>
<dbReference type="EMBL" id="CADCWO010000202">
    <property type="protein sequence ID" value="CAA9586278.1"/>
    <property type="molecule type" value="Genomic_DNA"/>
</dbReference>
<evidence type="ECO:0000313" key="5">
    <source>
        <dbReference type="EMBL" id="CAA9586278.1"/>
    </source>
</evidence>
<evidence type="ECO:0000256" key="2">
    <source>
        <dbReference type="ARBA" id="ARBA00024900"/>
    </source>
</evidence>
<dbReference type="AlphaFoldDB" id="A0A6J4VV01"/>
<organism evidence="5">
    <name type="scientific">uncultured Synechococcales cyanobacterium</name>
    <dbReference type="NCBI Taxonomy" id="1936017"/>
    <lineage>
        <taxon>Bacteria</taxon>
        <taxon>Bacillati</taxon>
        <taxon>Cyanobacteriota</taxon>
        <taxon>Cyanophyceae</taxon>
        <taxon>Synechococcales</taxon>
        <taxon>environmental samples</taxon>
    </lineage>
</organism>
<evidence type="ECO:0000256" key="1">
    <source>
        <dbReference type="ARBA" id="ARBA00010457"/>
    </source>
</evidence>
<dbReference type="PANTHER" id="PTHR10003">
    <property type="entry name" value="SUPEROXIDE DISMUTASE CU-ZN -RELATED"/>
    <property type="match status" value="1"/>
</dbReference>
<reference evidence="5" key="1">
    <citation type="submission" date="2020-02" db="EMBL/GenBank/DDBJ databases">
        <authorList>
            <person name="Meier V. D."/>
        </authorList>
    </citation>
    <scope>NUCLEOTIDE SEQUENCE</scope>
    <source>
        <strain evidence="5">AVDCRST_MAG81</strain>
    </source>
</reference>
<evidence type="ECO:0000259" key="4">
    <source>
        <dbReference type="Pfam" id="PF00080"/>
    </source>
</evidence>
<keyword evidence="5" id="KW-0560">Oxidoreductase</keyword>
<dbReference type="InterPro" id="IPR024134">
    <property type="entry name" value="SOD_Cu/Zn_/chaperone"/>
</dbReference>
<dbReference type="PROSITE" id="PS51257">
    <property type="entry name" value="PROKAR_LIPOPROTEIN"/>
    <property type="match status" value="1"/>
</dbReference>
<dbReference type="InterPro" id="IPR018152">
    <property type="entry name" value="SOD_Cu/Zn_BS"/>
</dbReference>